<name>A0A8I0PV65_MORMO</name>
<evidence type="ECO:0000256" key="1">
    <source>
        <dbReference type="SAM" id="MobiDB-lite"/>
    </source>
</evidence>
<dbReference type="AlphaFoldDB" id="A0A8I0PV65"/>
<feature type="region of interest" description="Disordered" evidence="1">
    <location>
        <begin position="46"/>
        <end position="68"/>
    </location>
</feature>
<gene>
    <name evidence="2" type="ORF">CYG68_10860</name>
</gene>
<dbReference type="Proteomes" id="UP000650477">
    <property type="component" value="Unassembled WGS sequence"/>
</dbReference>
<comment type="caution">
    <text evidence="2">The sequence shown here is derived from an EMBL/GenBank/DDBJ whole genome shotgun (WGS) entry which is preliminary data.</text>
</comment>
<dbReference type="EMBL" id="PKLF01000009">
    <property type="protein sequence ID" value="MBE8612918.1"/>
    <property type="molecule type" value="Genomic_DNA"/>
</dbReference>
<evidence type="ECO:0000313" key="3">
    <source>
        <dbReference type="Proteomes" id="UP000650477"/>
    </source>
</evidence>
<sequence length="68" mass="7855">MKKIINENKPLPSDIDYIGLFDDNTDTGEARFERCVPPFRHRTIHGRTSRFSTSSKRVFHSGNSSETR</sequence>
<proteinExistence type="predicted"/>
<organism evidence="2 3">
    <name type="scientific">Morganella morganii</name>
    <name type="common">Proteus morganii</name>
    <dbReference type="NCBI Taxonomy" id="582"/>
    <lineage>
        <taxon>Bacteria</taxon>
        <taxon>Pseudomonadati</taxon>
        <taxon>Pseudomonadota</taxon>
        <taxon>Gammaproteobacteria</taxon>
        <taxon>Enterobacterales</taxon>
        <taxon>Morganellaceae</taxon>
        <taxon>Morganella</taxon>
    </lineage>
</organism>
<evidence type="ECO:0000313" key="2">
    <source>
        <dbReference type="EMBL" id="MBE8612918.1"/>
    </source>
</evidence>
<feature type="compositionally biased region" description="Polar residues" evidence="1">
    <location>
        <begin position="49"/>
        <end position="68"/>
    </location>
</feature>
<reference evidence="2" key="1">
    <citation type="submission" date="2017-12" db="EMBL/GenBank/DDBJ databases">
        <title>Genome sequencing and analysis.</title>
        <authorList>
            <person name="Huang Y.-T."/>
        </authorList>
    </citation>
    <scope>NUCLEOTIDE SEQUENCE</scope>
    <source>
        <strain evidence="2">VGH116</strain>
    </source>
</reference>
<accession>A0A8I0PV65</accession>
<protein>
    <submittedName>
        <fullName evidence="2">Uncharacterized protein</fullName>
    </submittedName>
</protein>